<dbReference type="PANTHER" id="PTHR46268:SF6">
    <property type="entry name" value="UNIVERSAL STRESS PROTEIN UP12"/>
    <property type="match status" value="1"/>
</dbReference>
<dbReference type="InterPro" id="IPR014729">
    <property type="entry name" value="Rossmann-like_a/b/a_fold"/>
</dbReference>
<dbReference type="Pfam" id="PF00582">
    <property type="entry name" value="Usp"/>
    <property type="match status" value="2"/>
</dbReference>
<feature type="domain" description="UspA" evidence="2">
    <location>
        <begin position="12"/>
        <end position="140"/>
    </location>
</feature>
<evidence type="ECO:0000259" key="2">
    <source>
        <dbReference type="Pfam" id="PF00582"/>
    </source>
</evidence>
<accession>A0A7Y9DJS5</accession>
<sequence>MNAPGTSGRRYVVAYDGGPGTLQWADVLARSLDVGVDVVVVVRSDDPFGGVYPPVGDVTGVITEQARGWAAEALTAFGPDVDVRTDVRTAGSVPEGLLEAAATGGASAVVVGAGGGILPFGVGTVARTLLHVSPVPVLLLPRHAPPPRVDHLYVAVGTRAGASAVLREAWEAAVRTGLPLHVVSLVEQDEESGADPGAVAGVQALVDDIRTSAAPAQVSVEVGRGRTMAEAVGSIDWAAGGLLVVGSSRLAQGRQTFLGPTAARILRHVPVPVVVVPRGEQ</sequence>
<dbReference type="SUPFAM" id="SSF52402">
    <property type="entry name" value="Adenine nucleotide alpha hydrolases-like"/>
    <property type="match status" value="2"/>
</dbReference>
<evidence type="ECO:0000313" key="4">
    <source>
        <dbReference type="Proteomes" id="UP000521922"/>
    </source>
</evidence>
<comment type="caution">
    <text evidence="3">The sequence shown here is derived from an EMBL/GenBank/DDBJ whole genome shotgun (WGS) entry which is preliminary data.</text>
</comment>
<gene>
    <name evidence="3" type="ORF">BJ968_001272</name>
</gene>
<dbReference type="EMBL" id="JACCBB010000001">
    <property type="protein sequence ID" value="NYD21732.1"/>
    <property type="molecule type" value="Genomic_DNA"/>
</dbReference>
<keyword evidence="4" id="KW-1185">Reference proteome</keyword>
<dbReference type="RefSeq" id="WP_179750236.1">
    <property type="nucleotide sequence ID" value="NZ_BAAAGN010000005.1"/>
</dbReference>
<dbReference type="Proteomes" id="UP000521922">
    <property type="component" value="Unassembled WGS sequence"/>
</dbReference>
<dbReference type="Gene3D" id="3.40.50.620">
    <property type="entry name" value="HUPs"/>
    <property type="match status" value="2"/>
</dbReference>
<name>A0A7Y9DJS5_9ACTN</name>
<dbReference type="AlphaFoldDB" id="A0A7Y9DJS5"/>
<feature type="domain" description="UspA" evidence="2">
    <location>
        <begin position="151"/>
        <end position="277"/>
    </location>
</feature>
<comment type="similarity">
    <text evidence="1">Belongs to the universal stress protein A family.</text>
</comment>
<evidence type="ECO:0000256" key="1">
    <source>
        <dbReference type="ARBA" id="ARBA00008791"/>
    </source>
</evidence>
<dbReference type="InterPro" id="IPR006016">
    <property type="entry name" value="UspA"/>
</dbReference>
<organism evidence="3 4">
    <name type="scientific">Kineococcus aurantiacus</name>
    <dbReference type="NCBI Taxonomy" id="37633"/>
    <lineage>
        <taxon>Bacteria</taxon>
        <taxon>Bacillati</taxon>
        <taxon>Actinomycetota</taxon>
        <taxon>Actinomycetes</taxon>
        <taxon>Kineosporiales</taxon>
        <taxon>Kineosporiaceae</taxon>
        <taxon>Kineococcus</taxon>
    </lineage>
</organism>
<proteinExistence type="inferred from homology"/>
<dbReference type="PANTHER" id="PTHR46268">
    <property type="entry name" value="STRESS RESPONSE PROTEIN NHAX"/>
    <property type="match status" value="1"/>
</dbReference>
<reference evidence="3 4" key="1">
    <citation type="submission" date="2020-07" db="EMBL/GenBank/DDBJ databases">
        <title>Sequencing the genomes of 1000 actinobacteria strains.</title>
        <authorList>
            <person name="Klenk H.-P."/>
        </authorList>
    </citation>
    <scope>NUCLEOTIDE SEQUENCE [LARGE SCALE GENOMIC DNA]</scope>
    <source>
        <strain evidence="3 4">DSM 7487</strain>
    </source>
</reference>
<protein>
    <submittedName>
        <fullName evidence="3">Nucleotide-binding universal stress UspA family protein</fullName>
    </submittedName>
</protein>
<evidence type="ECO:0000313" key="3">
    <source>
        <dbReference type="EMBL" id="NYD21732.1"/>
    </source>
</evidence>